<dbReference type="GO" id="GO:0006979">
    <property type="term" value="P:response to oxidative stress"/>
    <property type="evidence" value="ECO:0007669"/>
    <property type="project" value="TreeGrafter"/>
</dbReference>
<dbReference type="GO" id="GO:0019752">
    <property type="term" value="P:carboxylic acid metabolic process"/>
    <property type="evidence" value="ECO:0007669"/>
    <property type="project" value="UniProtKB-ARBA"/>
</dbReference>
<dbReference type="PANTHER" id="PTHR32154:SF0">
    <property type="entry name" value="PYRUVATE-FLAVODOXIN OXIDOREDUCTASE-RELATED"/>
    <property type="match status" value="1"/>
</dbReference>
<proteinExistence type="predicted"/>
<comment type="caution">
    <text evidence="5">The sequence shown here is derived from an EMBL/GenBank/DDBJ whole genome shotgun (WGS) entry which is preliminary data.</text>
</comment>
<dbReference type="SUPFAM" id="SSF52922">
    <property type="entry name" value="TK C-terminal domain-like"/>
    <property type="match status" value="1"/>
</dbReference>
<dbReference type="InterPro" id="IPR050722">
    <property type="entry name" value="Pyruvate:ferred/Flavod_OxRd"/>
</dbReference>
<keyword evidence="6" id="KW-1185">Reference proteome</keyword>
<evidence type="ECO:0000259" key="3">
    <source>
        <dbReference type="Pfam" id="PF01855"/>
    </source>
</evidence>
<keyword evidence="2" id="KW-0560">Oxidoreductase</keyword>
<dbReference type="GO" id="GO:0044272">
    <property type="term" value="P:sulfur compound biosynthetic process"/>
    <property type="evidence" value="ECO:0007669"/>
    <property type="project" value="UniProtKB-ARBA"/>
</dbReference>
<dbReference type="InterPro" id="IPR009014">
    <property type="entry name" value="Transketo_C/PFOR_II"/>
</dbReference>
<comment type="subunit">
    <text evidence="1">Heterotetramer of one alpha, one beta, one delta and one gamma chain.</text>
</comment>
<protein>
    <submittedName>
        <fullName evidence="5">Pyruvate ferredoxin oxidoreductase</fullName>
    </submittedName>
</protein>
<evidence type="ECO:0000313" key="6">
    <source>
        <dbReference type="Proteomes" id="UP000292580"/>
    </source>
</evidence>
<dbReference type="Gene3D" id="3.40.50.920">
    <property type="match status" value="1"/>
</dbReference>
<dbReference type="Pfam" id="PF01855">
    <property type="entry name" value="POR_N"/>
    <property type="match status" value="1"/>
</dbReference>
<dbReference type="Gene3D" id="3.40.50.970">
    <property type="match status" value="1"/>
</dbReference>
<reference evidence="5 6" key="1">
    <citation type="submission" date="2017-11" db="EMBL/GenBank/DDBJ databases">
        <title>Isolation and Characterization of Methanofollis Species from Methane Seep Offshore SW Taiwan.</title>
        <authorList>
            <person name="Teng N.-H."/>
            <person name="Lai M.-C."/>
            <person name="Chen S.-C."/>
        </authorList>
    </citation>
    <scope>NUCLEOTIDE SEQUENCE [LARGE SCALE GENOMIC DNA]</scope>
    <source>
        <strain evidence="5 6">FWC-SCC2</strain>
    </source>
</reference>
<dbReference type="AlphaFoldDB" id="A0A483CQ53"/>
<evidence type="ECO:0000259" key="4">
    <source>
        <dbReference type="Pfam" id="PF17147"/>
    </source>
</evidence>
<sequence>MMKIIEGSHAVAEAVKLCRPQVVSAYPITPQTHIVEALASMVADCELDADYICVESEFSALSGCVGASAAGSRTYSATTSQGLALMFEVCFNAAGMRLPIVMTIANRSLGAPLSIWNDQQDSISLRDSGWLQYYAEDIQEVSDLHFITYRVAEDHGVLLPAFVCFDGFILTHTYEPVDMPTQEEVDAYLPPFTPYQRLDAKDPISMGMYATPDYYMEFRYEVDRAMQRARGVYTDAARAFAEQFGRDYTSPVEGYRLEDADTALVAMGSICGTVKDAVDEMRADGKRVGLLKIRSYRPFPVEEVAAALGGVSTVAVLDKNISLGSKGAVALEVKDALYGSGIPVLDYIVALGGRDIRKKDIAQIVTLAEAGKGDMFYGLRTEVL</sequence>
<organism evidence="5 6">
    <name type="scientific">Methanofollis fontis</name>
    <dbReference type="NCBI Taxonomy" id="2052832"/>
    <lineage>
        <taxon>Archaea</taxon>
        <taxon>Methanobacteriati</taxon>
        <taxon>Methanobacteriota</taxon>
        <taxon>Stenosarchaea group</taxon>
        <taxon>Methanomicrobia</taxon>
        <taxon>Methanomicrobiales</taxon>
        <taxon>Methanomicrobiaceae</taxon>
        <taxon>Methanofollis</taxon>
    </lineage>
</organism>
<name>A0A483CQ53_9EURY</name>
<evidence type="ECO:0000313" key="5">
    <source>
        <dbReference type="EMBL" id="TAJ44218.1"/>
    </source>
</evidence>
<dbReference type="Pfam" id="PF17147">
    <property type="entry name" value="PFOR_II"/>
    <property type="match status" value="1"/>
</dbReference>
<evidence type="ECO:0000256" key="2">
    <source>
        <dbReference type="ARBA" id="ARBA00023002"/>
    </source>
</evidence>
<accession>A0A483CQ53</accession>
<evidence type="ECO:0000256" key="1">
    <source>
        <dbReference type="ARBA" id="ARBA00011595"/>
    </source>
</evidence>
<dbReference type="FunFam" id="3.40.50.970:FF:000012">
    <property type="entry name" value="Pyruvate:ferredoxin (Flavodoxin) oxidoreductase"/>
    <property type="match status" value="1"/>
</dbReference>
<dbReference type="InterPro" id="IPR002880">
    <property type="entry name" value="Pyrv_Fd/Flavodoxin_OxRdtase_N"/>
</dbReference>
<feature type="domain" description="Pyruvate:ferredoxin oxidoreductase core" evidence="4">
    <location>
        <begin position="260"/>
        <end position="361"/>
    </location>
</feature>
<keyword evidence="5" id="KW-0670">Pyruvate</keyword>
<dbReference type="CDD" id="cd07034">
    <property type="entry name" value="TPP_PYR_PFOR_IOR-alpha_like"/>
    <property type="match status" value="1"/>
</dbReference>
<gene>
    <name evidence="5" type="primary">porA</name>
    <name evidence="5" type="ORF">CUJ86_09350</name>
</gene>
<dbReference type="GO" id="GO:0016903">
    <property type="term" value="F:oxidoreductase activity, acting on the aldehyde or oxo group of donors"/>
    <property type="evidence" value="ECO:0007669"/>
    <property type="project" value="UniProtKB-ARBA"/>
</dbReference>
<feature type="domain" description="Pyruvate flavodoxin/ferredoxin oxidoreductase pyrimidine binding" evidence="3">
    <location>
        <begin position="14"/>
        <end position="233"/>
    </location>
</feature>
<dbReference type="PANTHER" id="PTHR32154">
    <property type="entry name" value="PYRUVATE-FLAVODOXIN OXIDOREDUCTASE-RELATED"/>
    <property type="match status" value="1"/>
</dbReference>
<dbReference type="FunFam" id="3.40.50.920:FF:000010">
    <property type="entry name" value="Pyruvate ferredoxin oxidoreductase, alpha subunit"/>
    <property type="match status" value="1"/>
</dbReference>
<dbReference type="InterPro" id="IPR029061">
    <property type="entry name" value="THDP-binding"/>
</dbReference>
<dbReference type="Proteomes" id="UP000292580">
    <property type="component" value="Unassembled WGS sequence"/>
</dbReference>
<dbReference type="InterPro" id="IPR033412">
    <property type="entry name" value="PFOR_II"/>
</dbReference>
<dbReference type="RefSeq" id="WP_130647290.1">
    <property type="nucleotide sequence ID" value="NZ_PGCL01000003.1"/>
</dbReference>
<dbReference type="OrthoDB" id="372068at2157"/>
<dbReference type="SUPFAM" id="SSF52518">
    <property type="entry name" value="Thiamin diphosphate-binding fold (THDP-binding)"/>
    <property type="match status" value="1"/>
</dbReference>
<dbReference type="EMBL" id="PGCL01000003">
    <property type="protein sequence ID" value="TAJ44218.1"/>
    <property type="molecule type" value="Genomic_DNA"/>
</dbReference>